<dbReference type="STRING" id="1548749.LS48_13145"/>
<reference evidence="3" key="1">
    <citation type="submission" date="2014-10" db="EMBL/GenBank/DDBJ databases">
        <title>Genome sequencing of Vitellibacter sp. D-24.</title>
        <authorList>
            <person name="Thevarajoo S."/>
            <person name="Selvaratnam C."/>
            <person name="Goh K.M."/>
            <person name="Chong C.S."/>
        </authorList>
    </citation>
    <scope>NUCLEOTIDE SEQUENCE [LARGE SCALE GENOMIC DNA]</scope>
    <source>
        <strain evidence="3">D-24</strain>
    </source>
</reference>
<keyword evidence="3" id="KW-1185">Reference proteome</keyword>
<keyword evidence="1" id="KW-1133">Transmembrane helix</keyword>
<evidence type="ECO:0000313" key="3">
    <source>
        <dbReference type="Proteomes" id="UP000070138"/>
    </source>
</evidence>
<evidence type="ECO:0000313" key="2">
    <source>
        <dbReference type="EMBL" id="KXN98063.1"/>
    </source>
</evidence>
<keyword evidence="1" id="KW-0472">Membrane</keyword>
<gene>
    <name evidence="2" type="ORF">LS48_13145</name>
</gene>
<protein>
    <recommendedName>
        <fullName evidence="4">VWA domain-containing protein</fullName>
    </recommendedName>
</protein>
<name>A0A137RF04_9FLAO</name>
<evidence type="ECO:0000256" key="1">
    <source>
        <dbReference type="SAM" id="Phobius"/>
    </source>
</evidence>
<reference evidence="2 3" key="2">
    <citation type="journal article" date="2016" name="Int. J. Syst. Evol. Microbiol.">
        <title>Vitellibacter aquimaris sp. nov., a marine bacterium isolated from seawater.</title>
        <authorList>
            <person name="Thevarajoo S."/>
            <person name="Selvaratnam C."/>
            <person name="Goh K.M."/>
            <person name="Hong K.W."/>
            <person name="Chan X.Y."/>
            <person name="Chan K.G."/>
            <person name="Chong C.S."/>
        </authorList>
    </citation>
    <scope>NUCLEOTIDE SEQUENCE [LARGE SCALE GENOMIC DNA]</scope>
    <source>
        <strain evidence="2 3">D-24</strain>
    </source>
</reference>
<dbReference type="OrthoDB" id="9763076at2"/>
<dbReference type="SUPFAM" id="SSF53300">
    <property type="entry name" value="vWA-like"/>
    <property type="match status" value="1"/>
</dbReference>
<feature type="transmembrane region" description="Helical" evidence="1">
    <location>
        <begin position="36"/>
        <end position="54"/>
    </location>
</feature>
<dbReference type="Proteomes" id="UP000070138">
    <property type="component" value="Unassembled WGS sequence"/>
</dbReference>
<proteinExistence type="predicted"/>
<dbReference type="InterPro" id="IPR036465">
    <property type="entry name" value="vWFA_dom_sf"/>
</dbReference>
<dbReference type="PANTHER" id="PTHR37947:SF1">
    <property type="entry name" value="BLL2462 PROTEIN"/>
    <property type="match status" value="1"/>
</dbReference>
<dbReference type="AlphaFoldDB" id="A0A137RF04"/>
<dbReference type="RefSeq" id="WP_062622963.1">
    <property type="nucleotide sequence ID" value="NZ_JRWG01000011.1"/>
</dbReference>
<feature type="transmembrane region" description="Helical" evidence="1">
    <location>
        <begin position="6"/>
        <end position="24"/>
    </location>
</feature>
<evidence type="ECO:0008006" key="4">
    <source>
        <dbReference type="Google" id="ProtNLM"/>
    </source>
</evidence>
<accession>A0A137RF04</accession>
<dbReference type="PANTHER" id="PTHR37947">
    <property type="entry name" value="BLL2462 PROTEIN"/>
    <property type="match status" value="1"/>
</dbReference>
<sequence>MSPETILYIVLAGVVSIALAVFMYGYRSKQTGSLRWVFGILRFITLFSILLLIINPKFKSETYTIEKPKLPVLIDNSASIGELGQKENVSAFLQKLKENNELNDKFDVSYYSFGNDFRESDSLSFDEKNTNISKALTSANELFKNQTAPTIVITDGNQTLGNDYEFSSATFKNPIYPVILGDSIQYTDLKIEQLNTNRYAFLKNQFPVEVILTYSGTSPVNSEFAVAQGAATVYRTNVSFSENETSKTLNFTLNASSVGLQKYSAQILPLADEKNKTNNSKQFAVEVIDQATNVLVVSKITHPDLGALKKAITSNERRTVTFKKPAEAVSVLNDFQLVILYQPDRSFASVFAEIEKLNKNTWTISGLQTDWYFLNGAQDNFNKEASNASEDIQAELNGNYGTFAVENIGFDNFPPLHTEFGALTISVPNEVMLAQTVSGIDNGNPLLATTEINGKRDAIWDGEGFWRWRARSFLETESFQSFDDFIGNLVQYLASNKRRSRLEVSSETFYYNNNPIKISAQYFDKNYVFDNRASLNISVKNTETEKQTVFPMLLRNNYYEVDLNSLPAGEYNYTVSVSNEAVSSSGKFTILDFNVEQQFLNADVPKLRRIAQNTNGKAFFATHGDLLINALVENTNYQNIERSEQKVVPLVDWKYLLALIVLALAAEWFIRKYNGLI</sequence>
<organism evidence="2 3">
    <name type="scientific">Aequorivita aquimaris</name>
    <dbReference type="NCBI Taxonomy" id="1548749"/>
    <lineage>
        <taxon>Bacteria</taxon>
        <taxon>Pseudomonadati</taxon>
        <taxon>Bacteroidota</taxon>
        <taxon>Flavobacteriia</taxon>
        <taxon>Flavobacteriales</taxon>
        <taxon>Flavobacteriaceae</taxon>
        <taxon>Aequorivita</taxon>
    </lineage>
</organism>
<dbReference type="EMBL" id="JRWG01000011">
    <property type="protein sequence ID" value="KXN98063.1"/>
    <property type="molecule type" value="Genomic_DNA"/>
</dbReference>
<comment type="caution">
    <text evidence="2">The sequence shown here is derived from an EMBL/GenBank/DDBJ whole genome shotgun (WGS) entry which is preliminary data.</text>
</comment>
<keyword evidence="1" id="KW-0812">Transmembrane</keyword>